<protein>
    <submittedName>
        <fullName evidence="1">Uncharacterized protein</fullName>
    </submittedName>
</protein>
<organism evidence="1 2">
    <name type="scientific">Eretmocerus hayati</name>
    <dbReference type="NCBI Taxonomy" id="131215"/>
    <lineage>
        <taxon>Eukaryota</taxon>
        <taxon>Metazoa</taxon>
        <taxon>Ecdysozoa</taxon>
        <taxon>Arthropoda</taxon>
        <taxon>Hexapoda</taxon>
        <taxon>Insecta</taxon>
        <taxon>Pterygota</taxon>
        <taxon>Neoptera</taxon>
        <taxon>Endopterygota</taxon>
        <taxon>Hymenoptera</taxon>
        <taxon>Apocrita</taxon>
        <taxon>Proctotrupomorpha</taxon>
        <taxon>Chalcidoidea</taxon>
        <taxon>Aphelinidae</taxon>
        <taxon>Aphelininae</taxon>
        <taxon>Eretmocerus</taxon>
    </lineage>
</organism>
<reference evidence="1" key="1">
    <citation type="submission" date="2023-04" db="EMBL/GenBank/DDBJ databases">
        <title>A chromosome-level genome assembly of the parasitoid wasp Eretmocerus hayati.</title>
        <authorList>
            <person name="Zhong Y."/>
            <person name="Liu S."/>
            <person name="Liu Y."/>
        </authorList>
    </citation>
    <scope>NUCLEOTIDE SEQUENCE</scope>
    <source>
        <strain evidence="1">ZJU_SS_LIU_2023</strain>
    </source>
</reference>
<comment type="caution">
    <text evidence="1">The sequence shown here is derived from an EMBL/GenBank/DDBJ whole genome shotgun (WGS) entry which is preliminary data.</text>
</comment>
<keyword evidence="2" id="KW-1185">Reference proteome</keyword>
<gene>
    <name evidence="1" type="ORF">QAD02_020369</name>
</gene>
<dbReference type="EMBL" id="CM056741">
    <property type="protein sequence ID" value="KAJ8684577.1"/>
    <property type="molecule type" value="Genomic_DNA"/>
</dbReference>
<accession>A0ACC2PMG5</accession>
<name>A0ACC2PMG5_9HYME</name>
<proteinExistence type="predicted"/>
<evidence type="ECO:0000313" key="1">
    <source>
        <dbReference type="EMBL" id="KAJ8684577.1"/>
    </source>
</evidence>
<dbReference type="Proteomes" id="UP001239111">
    <property type="component" value="Chromosome 1"/>
</dbReference>
<evidence type="ECO:0000313" key="2">
    <source>
        <dbReference type="Proteomes" id="UP001239111"/>
    </source>
</evidence>
<sequence>MSVADERVGDLNKNFLNFMSEPKSVESATEEIYEDLLEEVLMGFVFDIHRMIRTGSSDVEEGIPDDESFTIVGKFTACNGPLVFFNLTHSFPHGFFLRDASIDTSIRY</sequence>